<dbReference type="EMBL" id="CAICTM010000173">
    <property type="protein sequence ID" value="CAB9503732.1"/>
    <property type="molecule type" value="Genomic_DNA"/>
</dbReference>
<feature type="non-terminal residue" evidence="3">
    <location>
        <position position="482"/>
    </location>
</feature>
<feature type="region of interest" description="Disordered" evidence="1">
    <location>
        <begin position="1"/>
        <end position="44"/>
    </location>
</feature>
<accession>A0A9N8DID9</accession>
<organism evidence="3 4">
    <name type="scientific">Seminavis robusta</name>
    <dbReference type="NCBI Taxonomy" id="568900"/>
    <lineage>
        <taxon>Eukaryota</taxon>
        <taxon>Sar</taxon>
        <taxon>Stramenopiles</taxon>
        <taxon>Ochrophyta</taxon>
        <taxon>Bacillariophyta</taxon>
        <taxon>Bacillariophyceae</taxon>
        <taxon>Bacillariophycidae</taxon>
        <taxon>Naviculales</taxon>
        <taxon>Naviculaceae</taxon>
        <taxon>Seminavis</taxon>
    </lineage>
</organism>
<dbReference type="AlphaFoldDB" id="A0A9N8DID9"/>
<comment type="caution">
    <text evidence="3">The sequence shown here is derived from an EMBL/GenBank/DDBJ whole genome shotgun (WGS) entry which is preliminary data.</text>
</comment>
<keyword evidence="2" id="KW-0812">Transmembrane</keyword>
<reference evidence="3" key="1">
    <citation type="submission" date="2020-06" db="EMBL/GenBank/DDBJ databases">
        <authorList>
            <consortium name="Plant Systems Biology data submission"/>
        </authorList>
    </citation>
    <scope>NUCLEOTIDE SEQUENCE</scope>
    <source>
        <strain evidence="3">D6</strain>
    </source>
</reference>
<keyword evidence="2" id="KW-0472">Membrane</keyword>
<feature type="compositionally biased region" description="Low complexity" evidence="1">
    <location>
        <begin position="21"/>
        <end position="32"/>
    </location>
</feature>
<feature type="transmembrane region" description="Helical" evidence="2">
    <location>
        <begin position="406"/>
        <end position="428"/>
    </location>
</feature>
<keyword evidence="4" id="KW-1185">Reference proteome</keyword>
<dbReference type="OrthoDB" id="41569at2759"/>
<evidence type="ECO:0000256" key="1">
    <source>
        <dbReference type="SAM" id="MobiDB-lite"/>
    </source>
</evidence>
<evidence type="ECO:0000256" key="2">
    <source>
        <dbReference type="SAM" id="Phobius"/>
    </source>
</evidence>
<evidence type="ECO:0000313" key="3">
    <source>
        <dbReference type="EMBL" id="CAB9503732.1"/>
    </source>
</evidence>
<evidence type="ECO:0000313" key="4">
    <source>
        <dbReference type="Proteomes" id="UP001153069"/>
    </source>
</evidence>
<feature type="transmembrane region" description="Helical" evidence="2">
    <location>
        <begin position="366"/>
        <end position="385"/>
    </location>
</feature>
<sequence>NDDGANNWNNDDNDDAGGNGNNANGDDANNNADGDDANGNGGGDAVQAEQAAYANADDDVFHWNSNVGFDGVSVMPISCINYNGGQMIKFQLFDSENSYQCHFSEIATFVVSIAHYMRGYFNYQALVNGKDFELPADAGYLNCVMLQETIQNDSPLYAKIGCVDRETFTSTKLQLHLYLNKANGNWYDDYYISQNGQKNGGNNDDDGNDAYQQANDDVNRDDDWYYYHYDGQNYNAFVNDDDYYSAKDDDSNNNVNQYYYQYDGNDGYYNDDGGGRRMRHRMLELAEKEAPLASVEAAAPGQLEAYNAEFWGEYNELQASRSLYENNYDVGDWNMCQRIYKYGVWCDEECRALDFFRTDQWSASDIFLLSIMCTFVTAMMLLVVAKRLKAQQKAKIYGEEQPMPGLPPLAMALIFFVIMFVVVALAKLRFVNETLVFAVVTCILLFIYVLRLTLFESPRPVLLAAPSYFERYDEKNFGQASY</sequence>
<protein>
    <submittedName>
        <fullName evidence="3">Uncharacterized protein</fullName>
    </submittedName>
</protein>
<proteinExistence type="predicted"/>
<gene>
    <name evidence="3" type="ORF">SEMRO_174_G076860.1</name>
</gene>
<feature type="compositionally biased region" description="Low complexity" evidence="1">
    <location>
        <begin position="1"/>
        <end position="10"/>
    </location>
</feature>
<feature type="transmembrane region" description="Helical" evidence="2">
    <location>
        <begin position="434"/>
        <end position="454"/>
    </location>
</feature>
<dbReference type="Proteomes" id="UP001153069">
    <property type="component" value="Unassembled WGS sequence"/>
</dbReference>
<keyword evidence="2" id="KW-1133">Transmembrane helix</keyword>
<name>A0A9N8DID9_9STRA</name>